<feature type="transmembrane region" description="Helical" evidence="2">
    <location>
        <begin position="27"/>
        <end position="44"/>
    </location>
</feature>
<keyword evidence="2" id="KW-0812">Transmembrane</keyword>
<keyword evidence="4" id="KW-1185">Reference proteome</keyword>
<evidence type="ECO:0000256" key="1">
    <source>
        <dbReference type="SAM" id="MobiDB-lite"/>
    </source>
</evidence>
<evidence type="ECO:0000313" key="4">
    <source>
        <dbReference type="Proteomes" id="UP000245506"/>
    </source>
</evidence>
<organism evidence="3 4">
    <name type="scientific">Leucothrix arctica</name>
    <dbReference type="NCBI Taxonomy" id="1481894"/>
    <lineage>
        <taxon>Bacteria</taxon>
        <taxon>Pseudomonadati</taxon>
        <taxon>Pseudomonadota</taxon>
        <taxon>Gammaproteobacteria</taxon>
        <taxon>Thiotrichales</taxon>
        <taxon>Thiotrichaceae</taxon>
        <taxon>Leucothrix</taxon>
    </lineage>
</organism>
<evidence type="ECO:0000256" key="2">
    <source>
        <dbReference type="SAM" id="Phobius"/>
    </source>
</evidence>
<protein>
    <submittedName>
        <fullName evidence="3">Uncharacterized protein</fullName>
    </submittedName>
</protein>
<feature type="compositionally biased region" description="Basic and acidic residues" evidence="1">
    <location>
        <begin position="112"/>
        <end position="130"/>
    </location>
</feature>
<accession>A0A317CSX5</accession>
<sequence>MPIRRIKAHYAIEEGDTLRIITKSNRVSSVMIAIFLAIIVSLIALSNMSYIAQLVFILLAGATGFLLGSGRIEREVPRVDIVEIKRYNWPPRVTVILDDERARMARPVQPPKPKDAVKPKDEIKPKDLKK</sequence>
<evidence type="ECO:0000313" key="3">
    <source>
        <dbReference type="EMBL" id="PWQ99540.1"/>
    </source>
</evidence>
<reference evidence="3 4" key="1">
    <citation type="submission" date="2018-05" db="EMBL/GenBank/DDBJ databases">
        <title>Leucothrix arctica sp. nov., isolated from Arctic seawater.</title>
        <authorList>
            <person name="Choi A."/>
            <person name="Baek K."/>
        </authorList>
    </citation>
    <scope>NUCLEOTIDE SEQUENCE [LARGE SCALE GENOMIC DNA]</scope>
    <source>
        <strain evidence="3 4">IMCC9719</strain>
    </source>
</reference>
<keyword evidence="2" id="KW-0472">Membrane</keyword>
<proteinExistence type="predicted"/>
<name>A0A317CSX5_9GAMM</name>
<comment type="caution">
    <text evidence="3">The sequence shown here is derived from an EMBL/GenBank/DDBJ whole genome shotgun (WGS) entry which is preliminary data.</text>
</comment>
<dbReference type="AlphaFoldDB" id="A0A317CSX5"/>
<keyword evidence="2" id="KW-1133">Transmembrane helix</keyword>
<dbReference type="Proteomes" id="UP000245506">
    <property type="component" value="Unassembled WGS sequence"/>
</dbReference>
<feature type="transmembrane region" description="Helical" evidence="2">
    <location>
        <begin position="50"/>
        <end position="68"/>
    </location>
</feature>
<feature type="region of interest" description="Disordered" evidence="1">
    <location>
        <begin position="103"/>
        <end position="130"/>
    </location>
</feature>
<dbReference type="RefSeq" id="WP_109821435.1">
    <property type="nucleotide sequence ID" value="NZ_QGKL01000004.1"/>
</dbReference>
<gene>
    <name evidence="3" type="ORF">DKT75_00275</name>
</gene>
<dbReference type="EMBL" id="QGKL01000004">
    <property type="protein sequence ID" value="PWQ99540.1"/>
    <property type="molecule type" value="Genomic_DNA"/>
</dbReference>